<evidence type="ECO:0000313" key="1">
    <source>
        <dbReference type="EMBL" id="DAG04628.1"/>
    </source>
</evidence>
<name>A0A8S5VD37_9CAUD</name>
<dbReference type="EMBL" id="BK016244">
    <property type="protein sequence ID" value="DAG04628.1"/>
    <property type="molecule type" value="Genomic_DNA"/>
</dbReference>
<protein>
    <submittedName>
        <fullName evidence="1">Transcription factor IIS-like protein</fullName>
    </submittedName>
</protein>
<accession>A0A8S5VD37</accession>
<sequence length="201" mass="23326">MALIKCPECGEQISDKAPACIYCGCPASEFLINNNLSEEVIQATNICIFRNKEQDVSCISQYYIPLSEEDKTHFKQFLELEYGISNFRPVISDEKYLQFYNELKKWSEFYFLSTYVTAKLVLECIKNNFQTFEFDVLPRYNDRPQQPTPQPNTFQNVVRCPRCGSTSVTTEEQGYGLFGWIGASQKKNLCQKCGHKWWPGR</sequence>
<organism evidence="1">
    <name type="scientific">Siphoviridae sp. ctDXu9</name>
    <dbReference type="NCBI Taxonomy" id="2825387"/>
    <lineage>
        <taxon>Viruses</taxon>
        <taxon>Duplodnaviria</taxon>
        <taxon>Heunggongvirae</taxon>
        <taxon>Uroviricota</taxon>
        <taxon>Caudoviricetes</taxon>
    </lineage>
</organism>
<reference evidence="1" key="1">
    <citation type="journal article" date="2021" name="Proc. Natl. Acad. Sci. U.S.A.">
        <title>A Catalog of Tens of Thousands of Viruses from Human Metagenomes Reveals Hidden Associations with Chronic Diseases.</title>
        <authorList>
            <person name="Tisza M.J."/>
            <person name="Buck C.B."/>
        </authorList>
    </citation>
    <scope>NUCLEOTIDE SEQUENCE</scope>
    <source>
        <strain evidence="1">CtDXu9</strain>
    </source>
</reference>
<proteinExistence type="predicted"/>